<name>A0A395JLD3_9GAMM</name>
<dbReference type="RefSeq" id="WP_113953500.1">
    <property type="nucleotide sequence ID" value="NZ_QNRT01000002.1"/>
</dbReference>
<gene>
    <name evidence="6" type="ORF">DFR28_10268</name>
</gene>
<dbReference type="Proteomes" id="UP000253083">
    <property type="component" value="Unassembled WGS sequence"/>
</dbReference>
<evidence type="ECO:0000313" key="7">
    <source>
        <dbReference type="Proteomes" id="UP000253083"/>
    </source>
</evidence>
<keyword evidence="7" id="KW-1185">Reference proteome</keyword>
<accession>A0A395JLD3</accession>
<keyword evidence="3" id="KW-0238">DNA-binding</keyword>
<sequence length="297" mass="32871">MKLDQLMMFISVAELGSLSGASREINKTQPAISQAIRQLENSLNLELFSRSGYRLALTDAGKVVYQQALRVKHEAASLRQIADHIGAGNEPSITIAIEASFDLKIVLPILETVQGMFPNTQIVLRQEYISGALEALTNRAATLCISPLDSAFLIDTKLEHHFLASGKLVNVAAPKLVSRHPNLSSSLDLINEYQIVLQGSGVTTKGHNFGVQDGQRCWFVNDFSTKQMLIERGMGWGKVPYFLARDKIDSGELVLLQLSDNKNYVNLSYQIIKNQDQILGPVAQTLWDQFVSITKVE</sequence>
<evidence type="ECO:0000256" key="4">
    <source>
        <dbReference type="ARBA" id="ARBA00023163"/>
    </source>
</evidence>
<comment type="caution">
    <text evidence="6">The sequence shown here is derived from an EMBL/GenBank/DDBJ whole genome shotgun (WGS) entry which is preliminary data.</text>
</comment>
<dbReference type="PROSITE" id="PS50931">
    <property type="entry name" value="HTH_LYSR"/>
    <property type="match status" value="1"/>
</dbReference>
<dbReference type="PANTHER" id="PTHR30126">
    <property type="entry name" value="HTH-TYPE TRANSCRIPTIONAL REGULATOR"/>
    <property type="match status" value="1"/>
</dbReference>
<keyword evidence="4" id="KW-0804">Transcription</keyword>
<dbReference type="FunFam" id="1.10.10.10:FF:000001">
    <property type="entry name" value="LysR family transcriptional regulator"/>
    <property type="match status" value="1"/>
</dbReference>
<dbReference type="GO" id="GO:0000976">
    <property type="term" value="F:transcription cis-regulatory region binding"/>
    <property type="evidence" value="ECO:0007669"/>
    <property type="project" value="TreeGrafter"/>
</dbReference>
<proteinExistence type="inferred from homology"/>
<dbReference type="PRINTS" id="PR00039">
    <property type="entry name" value="HTHLYSR"/>
</dbReference>
<comment type="similarity">
    <text evidence="1">Belongs to the LysR transcriptional regulatory family.</text>
</comment>
<dbReference type="InParanoid" id="A0A395JLD3"/>
<keyword evidence="2" id="KW-0805">Transcription regulation</keyword>
<feature type="domain" description="HTH lysR-type" evidence="5">
    <location>
        <begin position="1"/>
        <end position="58"/>
    </location>
</feature>
<evidence type="ECO:0000313" key="6">
    <source>
        <dbReference type="EMBL" id="RBP50657.1"/>
    </source>
</evidence>
<evidence type="ECO:0000256" key="3">
    <source>
        <dbReference type="ARBA" id="ARBA00023125"/>
    </source>
</evidence>
<evidence type="ECO:0000256" key="2">
    <source>
        <dbReference type="ARBA" id="ARBA00023015"/>
    </source>
</evidence>
<dbReference type="SUPFAM" id="SSF53850">
    <property type="entry name" value="Periplasmic binding protein-like II"/>
    <property type="match status" value="1"/>
</dbReference>
<organism evidence="6 7">
    <name type="scientific">Arenicella xantha</name>
    <dbReference type="NCBI Taxonomy" id="644221"/>
    <lineage>
        <taxon>Bacteria</taxon>
        <taxon>Pseudomonadati</taxon>
        <taxon>Pseudomonadota</taxon>
        <taxon>Gammaproteobacteria</taxon>
        <taxon>Arenicellales</taxon>
        <taxon>Arenicellaceae</taxon>
        <taxon>Arenicella</taxon>
    </lineage>
</organism>
<dbReference type="OrthoDB" id="9815174at2"/>
<dbReference type="SUPFAM" id="SSF46785">
    <property type="entry name" value="Winged helix' DNA-binding domain"/>
    <property type="match status" value="1"/>
</dbReference>
<dbReference type="AlphaFoldDB" id="A0A395JLD3"/>
<reference evidence="6 7" key="1">
    <citation type="submission" date="2018-06" db="EMBL/GenBank/DDBJ databases">
        <title>Genomic Encyclopedia of Type Strains, Phase IV (KMG-IV): sequencing the most valuable type-strain genomes for metagenomic binning, comparative biology and taxonomic classification.</title>
        <authorList>
            <person name="Goeker M."/>
        </authorList>
    </citation>
    <scope>NUCLEOTIDE SEQUENCE [LARGE SCALE GENOMIC DNA]</scope>
    <source>
        <strain evidence="6 7">DSM 24032</strain>
    </source>
</reference>
<dbReference type="InterPro" id="IPR005119">
    <property type="entry name" value="LysR_subst-bd"/>
</dbReference>
<dbReference type="Pfam" id="PF00126">
    <property type="entry name" value="HTH_1"/>
    <property type="match status" value="1"/>
</dbReference>
<dbReference type="PANTHER" id="PTHR30126:SF22">
    <property type="entry name" value="HTH-TYPE TRANSCRIPTIONAL REGULATOR YHAJ-RELATED"/>
    <property type="match status" value="1"/>
</dbReference>
<evidence type="ECO:0000259" key="5">
    <source>
        <dbReference type="PROSITE" id="PS50931"/>
    </source>
</evidence>
<dbReference type="InterPro" id="IPR000847">
    <property type="entry name" value="LysR_HTH_N"/>
</dbReference>
<dbReference type="EMBL" id="QNRT01000002">
    <property type="protein sequence ID" value="RBP50657.1"/>
    <property type="molecule type" value="Genomic_DNA"/>
</dbReference>
<protein>
    <submittedName>
        <fullName evidence="6">LysR family transcriptional regulator</fullName>
    </submittedName>
</protein>
<dbReference type="Gene3D" id="1.10.10.10">
    <property type="entry name" value="Winged helix-like DNA-binding domain superfamily/Winged helix DNA-binding domain"/>
    <property type="match status" value="1"/>
</dbReference>
<dbReference type="GO" id="GO:0003700">
    <property type="term" value="F:DNA-binding transcription factor activity"/>
    <property type="evidence" value="ECO:0007669"/>
    <property type="project" value="InterPro"/>
</dbReference>
<dbReference type="InterPro" id="IPR036390">
    <property type="entry name" value="WH_DNA-bd_sf"/>
</dbReference>
<dbReference type="FunCoup" id="A0A395JLD3">
    <property type="interactions" value="115"/>
</dbReference>
<dbReference type="Pfam" id="PF03466">
    <property type="entry name" value="LysR_substrate"/>
    <property type="match status" value="1"/>
</dbReference>
<evidence type="ECO:0000256" key="1">
    <source>
        <dbReference type="ARBA" id="ARBA00009437"/>
    </source>
</evidence>
<dbReference type="Gene3D" id="3.40.190.290">
    <property type="match status" value="1"/>
</dbReference>
<dbReference type="InterPro" id="IPR036388">
    <property type="entry name" value="WH-like_DNA-bd_sf"/>
</dbReference>